<evidence type="ECO:0000313" key="3">
    <source>
        <dbReference type="EMBL" id="CAD7659221.1"/>
    </source>
</evidence>
<sequence>MNVKFLITSPLCDENQRQLRVDSVILLKNNETLYYFTSDTITEVNARTDTIENISKINDFFTGDPIDTPVDTTFLRSDTTLEILNIKKRNEWTIDLTTNRATKQTNHRWDRLLGKDVFGVLDIDGDRAILIAKDLSIPSIIIYKHNLLTNIVTNHYYLVANRSHISLQLAINLAKLKTGTDYYHQLNGHNINTGYMSGKTIHLIANRFSIDVLMDEWTPIENKDFTTSLCYRQTTSTTHPTLEDISSKDSALSDTTTQDNGLQNSVGNSSQVTLILIILLILVVIGISVAVIGYVVFAKEREKVTQNETQIVVNSRHKPNNLSPESAVKEPVSGGTSSSSADDNRPTDLAFKE</sequence>
<dbReference type="AlphaFoldDB" id="A0A7R9MFQ4"/>
<reference evidence="3" key="1">
    <citation type="submission" date="2020-11" db="EMBL/GenBank/DDBJ databases">
        <authorList>
            <person name="Tran Van P."/>
        </authorList>
    </citation>
    <scope>NUCLEOTIDE SEQUENCE</scope>
</reference>
<feature type="compositionally biased region" description="Basic and acidic residues" evidence="1">
    <location>
        <begin position="342"/>
        <end position="353"/>
    </location>
</feature>
<keyword evidence="2" id="KW-0472">Membrane</keyword>
<dbReference type="Proteomes" id="UP000728032">
    <property type="component" value="Unassembled WGS sequence"/>
</dbReference>
<keyword evidence="4" id="KW-1185">Reference proteome</keyword>
<dbReference type="EMBL" id="OC931678">
    <property type="protein sequence ID" value="CAD7659221.1"/>
    <property type="molecule type" value="Genomic_DNA"/>
</dbReference>
<gene>
    <name evidence="3" type="ORF">ONB1V03_LOCUS15817</name>
</gene>
<keyword evidence="2" id="KW-1133">Transmembrane helix</keyword>
<name>A0A7R9MFQ4_9ACAR</name>
<feature type="transmembrane region" description="Helical" evidence="2">
    <location>
        <begin position="274"/>
        <end position="297"/>
    </location>
</feature>
<accession>A0A7R9MFQ4</accession>
<proteinExistence type="predicted"/>
<feature type="region of interest" description="Disordered" evidence="1">
    <location>
        <begin position="240"/>
        <end position="264"/>
    </location>
</feature>
<evidence type="ECO:0000256" key="1">
    <source>
        <dbReference type="SAM" id="MobiDB-lite"/>
    </source>
</evidence>
<evidence type="ECO:0000256" key="2">
    <source>
        <dbReference type="SAM" id="Phobius"/>
    </source>
</evidence>
<protein>
    <submittedName>
        <fullName evidence="3">Uncharacterized protein</fullName>
    </submittedName>
</protein>
<dbReference type="EMBL" id="CAJPVJ010016853">
    <property type="protein sequence ID" value="CAG2176383.1"/>
    <property type="molecule type" value="Genomic_DNA"/>
</dbReference>
<feature type="compositionally biased region" description="Polar residues" evidence="1">
    <location>
        <begin position="248"/>
        <end position="264"/>
    </location>
</feature>
<evidence type="ECO:0000313" key="4">
    <source>
        <dbReference type="Proteomes" id="UP000728032"/>
    </source>
</evidence>
<keyword evidence="2" id="KW-0812">Transmembrane</keyword>
<feature type="region of interest" description="Disordered" evidence="1">
    <location>
        <begin position="310"/>
        <end position="353"/>
    </location>
</feature>
<organism evidence="3">
    <name type="scientific">Oppiella nova</name>
    <dbReference type="NCBI Taxonomy" id="334625"/>
    <lineage>
        <taxon>Eukaryota</taxon>
        <taxon>Metazoa</taxon>
        <taxon>Ecdysozoa</taxon>
        <taxon>Arthropoda</taxon>
        <taxon>Chelicerata</taxon>
        <taxon>Arachnida</taxon>
        <taxon>Acari</taxon>
        <taxon>Acariformes</taxon>
        <taxon>Sarcoptiformes</taxon>
        <taxon>Oribatida</taxon>
        <taxon>Brachypylina</taxon>
        <taxon>Oppioidea</taxon>
        <taxon>Oppiidae</taxon>
        <taxon>Oppiella</taxon>
    </lineage>
</organism>